<accession>A0A0R2B4J3</accession>
<dbReference type="GO" id="GO:0003983">
    <property type="term" value="F:UTP:glucose-1-phosphate uridylyltransferase activity"/>
    <property type="evidence" value="ECO:0007669"/>
    <property type="project" value="InterPro"/>
</dbReference>
<comment type="caution">
    <text evidence="3">The sequence shown here is derived from an EMBL/GenBank/DDBJ whole genome shotgun (WGS) entry which is preliminary data.</text>
</comment>
<dbReference type="PANTHER" id="PTHR43197:SF1">
    <property type="entry name" value="UTP--GLUCOSE-1-PHOSPHATE URIDYLYLTRANSFERASE"/>
    <property type="match status" value="1"/>
</dbReference>
<keyword evidence="1" id="KW-0808">Transferase</keyword>
<name>A0A0R2B4J3_SECCO</name>
<dbReference type="InterPro" id="IPR029044">
    <property type="entry name" value="Nucleotide-diphossugar_trans"/>
</dbReference>
<dbReference type="GO" id="GO:0006011">
    <property type="term" value="P:UDP-alpha-D-glucose metabolic process"/>
    <property type="evidence" value="ECO:0007669"/>
    <property type="project" value="InterPro"/>
</dbReference>
<dbReference type="AlphaFoldDB" id="A0A0R2B4J3"/>
<evidence type="ECO:0000313" key="3">
    <source>
        <dbReference type="EMBL" id="KRM74280.1"/>
    </source>
</evidence>
<dbReference type="PANTHER" id="PTHR43197">
    <property type="entry name" value="UTP--GLUCOSE-1-PHOSPHATE URIDYLYLTRANSFERASE"/>
    <property type="match status" value="1"/>
</dbReference>
<organism evidence="3 4">
    <name type="scientific">Secundilactobacillus collinoides DSM 20515 = JCM 1123</name>
    <dbReference type="NCBI Taxonomy" id="1423733"/>
    <lineage>
        <taxon>Bacteria</taxon>
        <taxon>Bacillati</taxon>
        <taxon>Bacillota</taxon>
        <taxon>Bacilli</taxon>
        <taxon>Lactobacillales</taxon>
        <taxon>Lactobacillaceae</taxon>
        <taxon>Secundilactobacillus</taxon>
    </lineage>
</organism>
<dbReference type="InterPro" id="IPR005771">
    <property type="entry name" value="GalU_uridylyltTrfase_bac/arc"/>
</dbReference>
<reference evidence="3 4" key="1">
    <citation type="journal article" date="2015" name="Genome Announc.">
        <title>Expanding the biotechnology potential of lactobacilli through comparative genomics of 213 strains and associated genera.</title>
        <authorList>
            <person name="Sun Z."/>
            <person name="Harris H.M."/>
            <person name="McCann A."/>
            <person name="Guo C."/>
            <person name="Argimon S."/>
            <person name="Zhang W."/>
            <person name="Yang X."/>
            <person name="Jeffery I.B."/>
            <person name="Cooney J.C."/>
            <person name="Kagawa T.F."/>
            <person name="Liu W."/>
            <person name="Song Y."/>
            <person name="Salvetti E."/>
            <person name="Wrobel A."/>
            <person name="Rasinkangas P."/>
            <person name="Parkhill J."/>
            <person name="Rea M.C."/>
            <person name="O'Sullivan O."/>
            <person name="Ritari J."/>
            <person name="Douillard F.P."/>
            <person name="Paul Ross R."/>
            <person name="Yang R."/>
            <person name="Briner A.E."/>
            <person name="Felis G.E."/>
            <person name="de Vos W.M."/>
            <person name="Barrangou R."/>
            <person name="Klaenhammer T.R."/>
            <person name="Caufield P.W."/>
            <person name="Cui Y."/>
            <person name="Zhang H."/>
            <person name="O'Toole P.W."/>
        </authorList>
    </citation>
    <scope>NUCLEOTIDE SEQUENCE [LARGE SCALE GENOMIC DNA]</scope>
    <source>
        <strain evidence="3 4">DSM 20515</strain>
    </source>
</reference>
<dbReference type="Gene3D" id="3.90.550.10">
    <property type="entry name" value="Spore Coat Polysaccharide Biosynthesis Protein SpsA, Chain A"/>
    <property type="match status" value="1"/>
</dbReference>
<dbReference type="EMBL" id="AYYR01000084">
    <property type="protein sequence ID" value="KRM74280.1"/>
    <property type="molecule type" value="Genomic_DNA"/>
</dbReference>
<evidence type="ECO:0000313" key="4">
    <source>
        <dbReference type="Proteomes" id="UP000051845"/>
    </source>
</evidence>
<evidence type="ECO:0000256" key="1">
    <source>
        <dbReference type="ARBA" id="ARBA00022679"/>
    </source>
</evidence>
<proteinExistence type="predicted"/>
<evidence type="ECO:0000256" key="2">
    <source>
        <dbReference type="ARBA" id="ARBA00022695"/>
    </source>
</evidence>
<sequence length="82" mass="9340">MKLVNDTKDIGVNLFFVRQPYPNGLGEAVRMAKSFIVDEPFVVMLGDDLMGDQASLTTSMKRSALLSWPSRRYLMKMRQLRG</sequence>
<dbReference type="SUPFAM" id="SSF53448">
    <property type="entry name" value="Nucleotide-diphospho-sugar transferases"/>
    <property type="match status" value="1"/>
</dbReference>
<dbReference type="Proteomes" id="UP000051845">
    <property type="component" value="Unassembled WGS sequence"/>
</dbReference>
<protein>
    <recommendedName>
        <fullName evidence="5">UTP--glucose-1-phosphate uridylyltransferase</fullName>
    </recommendedName>
</protein>
<gene>
    <name evidence="3" type="ORF">FC82_GL000247</name>
</gene>
<dbReference type="PATRIC" id="fig|1423733.4.peg.266"/>
<evidence type="ECO:0008006" key="5">
    <source>
        <dbReference type="Google" id="ProtNLM"/>
    </source>
</evidence>
<keyword evidence="2" id="KW-0548">Nucleotidyltransferase</keyword>